<evidence type="ECO:0000256" key="2">
    <source>
        <dbReference type="ARBA" id="ARBA00022448"/>
    </source>
</evidence>
<dbReference type="GO" id="GO:0015842">
    <property type="term" value="P:aminergic neurotransmitter loading into synaptic vesicle"/>
    <property type="evidence" value="ECO:0007669"/>
    <property type="project" value="TreeGrafter"/>
</dbReference>
<dbReference type="PANTHER" id="PTHR23506:SF31">
    <property type="entry name" value="CHROMAFFIN GRANULE AMINE TRANSPORTER"/>
    <property type="match status" value="1"/>
</dbReference>
<evidence type="ECO:0000256" key="3">
    <source>
        <dbReference type="ARBA" id="ARBA00022692"/>
    </source>
</evidence>
<evidence type="ECO:0000313" key="8">
    <source>
        <dbReference type="Proteomes" id="UP000694521"/>
    </source>
</evidence>
<evidence type="ECO:0000256" key="1">
    <source>
        <dbReference type="ARBA" id="ARBA00004141"/>
    </source>
</evidence>
<dbReference type="Ensembl" id="ENSACDT00005006849.1">
    <property type="protein sequence ID" value="ENSACDP00005005700.1"/>
    <property type="gene ID" value="ENSACDG00005004172.1"/>
</dbReference>
<dbReference type="GO" id="GO:0030672">
    <property type="term" value="C:synaptic vesicle membrane"/>
    <property type="evidence" value="ECO:0007669"/>
    <property type="project" value="TreeGrafter"/>
</dbReference>
<dbReference type="SUPFAM" id="SSF103473">
    <property type="entry name" value="MFS general substrate transporter"/>
    <property type="match status" value="1"/>
</dbReference>
<evidence type="ECO:0000256" key="5">
    <source>
        <dbReference type="ARBA" id="ARBA00023136"/>
    </source>
</evidence>
<keyword evidence="8" id="KW-1185">Reference proteome</keyword>
<keyword evidence="4" id="KW-1133">Transmembrane helix</keyword>
<feature type="region of interest" description="Disordered" evidence="6">
    <location>
        <begin position="88"/>
        <end position="117"/>
    </location>
</feature>
<keyword evidence="5" id="KW-0472">Membrane</keyword>
<reference evidence="7" key="2">
    <citation type="submission" date="2025-09" db="UniProtKB">
        <authorList>
            <consortium name="Ensembl"/>
        </authorList>
    </citation>
    <scope>IDENTIFICATION</scope>
</reference>
<sequence length="200" mass="21424">MDEGAARAPASSQHPVQLPQKQLKSLKPSFVFFFLVPIIPTFLYTTEYKGANSSAAPRQPESAPSAEEASPFSSVFSYFDNSTVTVSGSTSTTEPLNGTMSGHTLQPPTSPPPPPSGCLEGEEFLANENVRVGLLFASKALVQLMVNPFVGLLTNRIGYHIPMFIGFIIMFLSTVSEYCPPLCPLHAAGCWALAPATDLK</sequence>
<evidence type="ECO:0000256" key="4">
    <source>
        <dbReference type="ARBA" id="ARBA00022989"/>
    </source>
</evidence>
<proteinExistence type="predicted"/>
<dbReference type="InterPro" id="IPR036259">
    <property type="entry name" value="MFS_trans_sf"/>
</dbReference>
<dbReference type="AlphaFoldDB" id="A0A8B9DFR2"/>
<dbReference type="InterPro" id="IPR050930">
    <property type="entry name" value="MFS_Vesicular_Transporter"/>
</dbReference>
<organism evidence="7 8">
    <name type="scientific">Anser cygnoides</name>
    <name type="common">Swan goose</name>
    <dbReference type="NCBI Taxonomy" id="8845"/>
    <lineage>
        <taxon>Eukaryota</taxon>
        <taxon>Metazoa</taxon>
        <taxon>Chordata</taxon>
        <taxon>Craniata</taxon>
        <taxon>Vertebrata</taxon>
        <taxon>Euteleostomi</taxon>
        <taxon>Archelosauria</taxon>
        <taxon>Archosauria</taxon>
        <taxon>Dinosauria</taxon>
        <taxon>Saurischia</taxon>
        <taxon>Theropoda</taxon>
        <taxon>Coelurosauria</taxon>
        <taxon>Aves</taxon>
        <taxon>Neognathae</taxon>
        <taxon>Galloanserae</taxon>
        <taxon>Anseriformes</taxon>
        <taxon>Anatidae</taxon>
        <taxon>Anserinae</taxon>
        <taxon>Anser</taxon>
    </lineage>
</organism>
<name>A0A8B9DFR2_ANSCY</name>
<dbReference type="GO" id="GO:0043195">
    <property type="term" value="C:terminal bouton"/>
    <property type="evidence" value="ECO:0007669"/>
    <property type="project" value="TreeGrafter"/>
</dbReference>
<dbReference type="Proteomes" id="UP000694521">
    <property type="component" value="Unplaced"/>
</dbReference>
<feature type="compositionally biased region" description="Polar residues" evidence="6">
    <location>
        <begin position="94"/>
        <end position="106"/>
    </location>
</feature>
<accession>A0A8B9DFR2</accession>
<evidence type="ECO:0000313" key="7">
    <source>
        <dbReference type="Ensembl" id="ENSACDP00005005700.1"/>
    </source>
</evidence>
<dbReference type="GO" id="GO:0005335">
    <property type="term" value="F:serotonin:sodium:chloride symporter activity"/>
    <property type="evidence" value="ECO:0007669"/>
    <property type="project" value="TreeGrafter"/>
</dbReference>
<evidence type="ECO:0000256" key="6">
    <source>
        <dbReference type="SAM" id="MobiDB-lite"/>
    </source>
</evidence>
<protein>
    <submittedName>
        <fullName evidence="7">Uncharacterized protein</fullName>
    </submittedName>
</protein>
<comment type="subcellular location">
    <subcellularLocation>
        <location evidence="1">Membrane</location>
        <topology evidence="1">Multi-pass membrane protein</topology>
    </subcellularLocation>
</comment>
<keyword evidence="2" id="KW-0813">Transport</keyword>
<reference evidence="7" key="1">
    <citation type="submission" date="2025-08" db="UniProtKB">
        <authorList>
            <consortium name="Ensembl"/>
        </authorList>
    </citation>
    <scope>IDENTIFICATION</scope>
</reference>
<keyword evidence="3" id="KW-0812">Transmembrane</keyword>
<dbReference type="PANTHER" id="PTHR23506">
    <property type="entry name" value="GH10249P"/>
    <property type="match status" value="1"/>
</dbReference>